<keyword evidence="3" id="KW-1185">Reference proteome</keyword>
<feature type="region of interest" description="Disordered" evidence="1">
    <location>
        <begin position="91"/>
        <end position="115"/>
    </location>
</feature>
<protein>
    <submittedName>
        <fullName evidence="2">Uncharacterized protein</fullName>
    </submittedName>
</protein>
<dbReference type="Proteomes" id="UP001556367">
    <property type="component" value="Unassembled WGS sequence"/>
</dbReference>
<accession>A0ABR3JYZ7</accession>
<feature type="compositionally biased region" description="Polar residues" evidence="1">
    <location>
        <begin position="31"/>
        <end position="44"/>
    </location>
</feature>
<reference evidence="3" key="1">
    <citation type="submission" date="2024-06" db="EMBL/GenBank/DDBJ databases">
        <title>Multi-omics analyses provide insights into the biosynthesis of the anticancer antibiotic pleurotin in Hohenbuehelia grisea.</title>
        <authorList>
            <person name="Weaver J.A."/>
            <person name="Alberti F."/>
        </authorList>
    </citation>
    <scope>NUCLEOTIDE SEQUENCE [LARGE SCALE GENOMIC DNA]</scope>
    <source>
        <strain evidence="3">T-177</strain>
    </source>
</reference>
<evidence type="ECO:0000256" key="1">
    <source>
        <dbReference type="SAM" id="MobiDB-lite"/>
    </source>
</evidence>
<feature type="compositionally biased region" description="Basic and acidic residues" evidence="1">
    <location>
        <begin position="94"/>
        <end position="104"/>
    </location>
</feature>
<proteinExistence type="predicted"/>
<organism evidence="2 3">
    <name type="scientific">Hohenbuehelia grisea</name>
    <dbReference type="NCBI Taxonomy" id="104357"/>
    <lineage>
        <taxon>Eukaryota</taxon>
        <taxon>Fungi</taxon>
        <taxon>Dikarya</taxon>
        <taxon>Basidiomycota</taxon>
        <taxon>Agaricomycotina</taxon>
        <taxon>Agaricomycetes</taxon>
        <taxon>Agaricomycetidae</taxon>
        <taxon>Agaricales</taxon>
        <taxon>Pleurotineae</taxon>
        <taxon>Pleurotaceae</taxon>
        <taxon>Hohenbuehelia</taxon>
    </lineage>
</organism>
<evidence type="ECO:0000313" key="2">
    <source>
        <dbReference type="EMBL" id="KAL0960779.1"/>
    </source>
</evidence>
<name>A0ABR3JYZ7_9AGAR</name>
<feature type="region of interest" description="Disordered" evidence="1">
    <location>
        <begin position="1"/>
        <end position="63"/>
    </location>
</feature>
<evidence type="ECO:0000313" key="3">
    <source>
        <dbReference type="Proteomes" id="UP001556367"/>
    </source>
</evidence>
<comment type="caution">
    <text evidence="2">The sequence shown here is derived from an EMBL/GenBank/DDBJ whole genome shotgun (WGS) entry which is preliminary data.</text>
</comment>
<dbReference type="EMBL" id="JASNQZ010000001">
    <property type="protein sequence ID" value="KAL0960779.1"/>
    <property type="molecule type" value="Genomic_DNA"/>
</dbReference>
<sequence>MASIDNLHNEATTGAQNHHKVYPSEVVAPTRTDSIPQQASTQPGDGSHKHHDHHEQNQAGQPVNVVEVPGQKVPFKDQVIGYAQKTRGTLLGKPEVKEHGEKVLEGQVPAQKPTM</sequence>
<gene>
    <name evidence="2" type="ORF">HGRIS_005799</name>
</gene>